<feature type="transmembrane region" description="Helical" evidence="1">
    <location>
        <begin position="12"/>
        <end position="38"/>
    </location>
</feature>
<dbReference type="EMBL" id="FR904906">
    <property type="protein sequence ID" value="CDQ73479.1"/>
    <property type="molecule type" value="Genomic_DNA"/>
</dbReference>
<reference evidence="2" key="1">
    <citation type="journal article" date="2014" name="Nat. Commun.">
        <title>The rainbow trout genome provides novel insights into evolution after whole-genome duplication in vertebrates.</title>
        <authorList>
            <person name="Berthelot C."/>
            <person name="Brunet F."/>
            <person name="Chalopin D."/>
            <person name="Juanchich A."/>
            <person name="Bernard M."/>
            <person name="Noel B."/>
            <person name="Bento P."/>
            <person name="Da Silva C."/>
            <person name="Labadie K."/>
            <person name="Alberti A."/>
            <person name="Aury J.M."/>
            <person name="Louis A."/>
            <person name="Dehais P."/>
            <person name="Bardou P."/>
            <person name="Montfort J."/>
            <person name="Klopp C."/>
            <person name="Cabau C."/>
            <person name="Gaspin C."/>
            <person name="Thorgaard G.H."/>
            <person name="Boussaha M."/>
            <person name="Quillet E."/>
            <person name="Guyomard R."/>
            <person name="Galiana D."/>
            <person name="Bobe J."/>
            <person name="Volff J.N."/>
            <person name="Genet C."/>
            <person name="Wincker P."/>
            <person name="Jaillon O."/>
            <person name="Roest Crollius H."/>
            <person name="Guiguen Y."/>
        </authorList>
    </citation>
    <scope>NUCLEOTIDE SEQUENCE [LARGE SCALE GENOMIC DNA]</scope>
</reference>
<keyword evidence="1" id="KW-0812">Transmembrane</keyword>
<gene>
    <name evidence="2" type="ORF">GSONMT00043612001</name>
</gene>
<feature type="transmembrane region" description="Helical" evidence="1">
    <location>
        <begin position="116"/>
        <end position="138"/>
    </location>
</feature>
<proteinExistence type="predicted"/>
<dbReference type="Proteomes" id="UP000193380">
    <property type="component" value="Unassembled WGS sequence"/>
</dbReference>
<name>A0A060X834_ONCMY</name>
<dbReference type="AlphaFoldDB" id="A0A060X834"/>
<organism evidence="2 3">
    <name type="scientific">Oncorhynchus mykiss</name>
    <name type="common">Rainbow trout</name>
    <name type="synonym">Salmo gairdneri</name>
    <dbReference type="NCBI Taxonomy" id="8022"/>
    <lineage>
        <taxon>Eukaryota</taxon>
        <taxon>Metazoa</taxon>
        <taxon>Chordata</taxon>
        <taxon>Craniata</taxon>
        <taxon>Vertebrata</taxon>
        <taxon>Euteleostomi</taxon>
        <taxon>Actinopterygii</taxon>
        <taxon>Neopterygii</taxon>
        <taxon>Teleostei</taxon>
        <taxon>Protacanthopterygii</taxon>
        <taxon>Salmoniformes</taxon>
        <taxon>Salmonidae</taxon>
        <taxon>Salmoninae</taxon>
        <taxon>Oncorhynchus</taxon>
    </lineage>
</organism>
<evidence type="ECO:0000313" key="3">
    <source>
        <dbReference type="Proteomes" id="UP000193380"/>
    </source>
</evidence>
<evidence type="ECO:0000256" key="1">
    <source>
        <dbReference type="SAM" id="Phobius"/>
    </source>
</evidence>
<accession>A0A060X834</accession>
<protein>
    <submittedName>
        <fullName evidence="2">Uncharacterized protein</fullName>
    </submittedName>
</protein>
<keyword evidence="1" id="KW-0472">Membrane</keyword>
<dbReference type="PaxDb" id="8022-A0A060X834"/>
<dbReference type="STRING" id="8022.A0A060X834"/>
<dbReference type="PANTHER" id="PTHR11861">
    <property type="entry name" value="MELANOCYTE PROTEIN PMEL 17-RELATED"/>
    <property type="match status" value="1"/>
</dbReference>
<dbReference type="PANTHER" id="PTHR11861:SF10">
    <property type="entry name" value="TRANSMEMBRANE PROTEIN 130"/>
    <property type="match status" value="1"/>
</dbReference>
<dbReference type="GO" id="GO:0005886">
    <property type="term" value="C:plasma membrane"/>
    <property type="evidence" value="ECO:0007669"/>
    <property type="project" value="TreeGrafter"/>
</dbReference>
<evidence type="ECO:0000313" key="2">
    <source>
        <dbReference type="EMBL" id="CDQ73479.1"/>
    </source>
</evidence>
<reference evidence="2" key="2">
    <citation type="submission" date="2014-03" db="EMBL/GenBank/DDBJ databases">
        <authorList>
            <person name="Genoscope - CEA"/>
        </authorList>
    </citation>
    <scope>NUCLEOTIDE SEQUENCE</scope>
</reference>
<dbReference type="InterPro" id="IPR045219">
    <property type="entry name" value="PKAT"/>
</dbReference>
<sequence>MHFLSTQMGPKSHLFSLSSLCFLVFQCRCVVFILIISLSRSLSSPPMWVCWRFLQNCVSATPTGCHLTMLYENTMTLNHTFTALGVHCLDISARNDISKLQTSYNIFVRRDPSFNLLFIMMCAWIVLAILAFITVIACRHKKGRNSNPQMSKSSNATYSSMNMELQPQQDLPDISSDLYVSRPKNEEVQPLLQHGTRSVAKSYRN</sequence>
<keyword evidence="1" id="KW-1133">Transmembrane helix</keyword>